<dbReference type="Pfam" id="PF08478">
    <property type="entry name" value="POTRA_1"/>
    <property type="match status" value="1"/>
</dbReference>
<keyword evidence="12" id="KW-1185">Reference proteome</keyword>
<keyword evidence="7" id="KW-0131">Cell cycle</keyword>
<dbReference type="AlphaFoldDB" id="A0A7X2NV17"/>
<evidence type="ECO:0000256" key="4">
    <source>
        <dbReference type="ARBA" id="ARBA00022692"/>
    </source>
</evidence>
<evidence type="ECO:0000313" key="11">
    <source>
        <dbReference type="EMBL" id="MSS59678.1"/>
    </source>
</evidence>
<evidence type="ECO:0000313" key="12">
    <source>
        <dbReference type="Proteomes" id="UP000461880"/>
    </source>
</evidence>
<dbReference type="GO" id="GO:0005886">
    <property type="term" value="C:plasma membrane"/>
    <property type="evidence" value="ECO:0007669"/>
    <property type="project" value="TreeGrafter"/>
</dbReference>
<dbReference type="PANTHER" id="PTHR37820:SF1">
    <property type="entry name" value="CELL DIVISION PROTEIN FTSQ"/>
    <property type="match status" value="1"/>
</dbReference>
<dbReference type="Proteomes" id="UP000461880">
    <property type="component" value="Unassembled WGS sequence"/>
</dbReference>
<feature type="domain" description="POTRA" evidence="10">
    <location>
        <begin position="58"/>
        <end position="131"/>
    </location>
</feature>
<evidence type="ECO:0000256" key="3">
    <source>
        <dbReference type="ARBA" id="ARBA00022618"/>
    </source>
</evidence>
<evidence type="ECO:0000256" key="6">
    <source>
        <dbReference type="ARBA" id="ARBA00023136"/>
    </source>
</evidence>
<dbReference type="RefSeq" id="WP_154505904.1">
    <property type="nucleotide sequence ID" value="NZ_VUMN01000043.1"/>
</dbReference>
<feature type="compositionally biased region" description="Low complexity" evidence="8">
    <location>
        <begin position="349"/>
        <end position="374"/>
    </location>
</feature>
<keyword evidence="5 9" id="KW-1133">Transmembrane helix</keyword>
<dbReference type="Gene3D" id="3.40.50.10960">
    <property type="match status" value="1"/>
</dbReference>
<accession>A0A7X2NV17</accession>
<comment type="subcellular location">
    <subcellularLocation>
        <location evidence="1">Membrane</location>
    </subcellularLocation>
</comment>
<dbReference type="GO" id="GO:0051301">
    <property type="term" value="P:cell division"/>
    <property type="evidence" value="ECO:0007669"/>
    <property type="project" value="UniProtKB-KW"/>
</dbReference>
<evidence type="ECO:0000256" key="8">
    <source>
        <dbReference type="SAM" id="MobiDB-lite"/>
    </source>
</evidence>
<dbReference type="PANTHER" id="PTHR37820">
    <property type="entry name" value="CELL DIVISION PROTEIN DIVIB"/>
    <property type="match status" value="1"/>
</dbReference>
<evidence type="ECO:0000256" key="2">
    <source>
        <dbReference type="ARBA" id="ARBA00022475"/>
    </source>
</evidence>
<organism evidence="11 12">
    <name type="scientific">Stecheria intestinalis</name>
    <dbReference type="NCBI Taxonomy" id="2606630"/>
    <lineage>
        <taxon>Bacteria</taxon>
        <taxon>Bacillati</taxon>
        <taxon>Bacillota</taxon>
        <taxon>Erysipelotrichia</taxon>
        <taxon>Erysipelotrichales</taxon>
        <taxon>Erysipelotrichaceae</taxon>
        <taxon>Stecheria</taxon>
    </lineage>
</organism>
<evidence type="ECO:0000256" key="5">
    <source>
        <dbReference type="ARBA" id="ARBA00022989"/>
    </source>
</evidence>
<evidence type="ECO:0000256" key="1">
    <source>
        <dbReference type="ARBA" id="ARBA00004370"/>
    </source>
</evidence>
<keyword evidence="6 9" id="KW-0472">Membrane</keyword>
<evidence type="ECO:0000256" key="7">
    <source>
        <dbReference type="ARBA" id="ARBA00023306"/>
    </source>
</evidence>
<proteinExistence type="predicted"/>
<dbReference type="InterPro" id="IPR013685">
    <property type="entry name" value="POTRA_FtsQ_type"/>
</dbReference>
<dbReference type="PROSITE" id="PS51779">
    <property type="entry name" value="POTRA"/>
    <property type="match status" value="1"/>
</dbReference>
<evidence type="ECO:0000259" key="10">
    <source>
        <dbReference type="PROSITE" id="PS51779"/>
    </source>
</evidence>
<reference evidence="11 12" key="1">
    <citation type="submission" date="2019-08" db="EMBL/GenBank/DDBJ databases">
        <title>In-depth cultivation of the pig gut microbiome towards novel bacterial diversity and tailored functional studies.</title>
        <authorList>
            <person name="Wylensek D."/>
            <person name="Hitch T.C.A."/>
            <person name="Clavel T."/>
        </authorList>
    </citation>
    <scope>NUCLEOTIDE SEQUENCE [LARGE SCALE GENOMIC DNA]</scope>
    <source>
        <strain evidence="11 12">Oil+RF-744-GAM-WT-6</strain>
    </source>
</reference>
<keyword evidence="4 9" id="KW-0812">Transmembrane</keyword>
<protein>
    <submittedName>
        <fullName evidence="11">FtsQ-type POTRA domain-containing protein</fullName>
    </submittedName>
</protein>
<feature type="region of interest" description="Disordered" evidence="8">
    <location>
        <begin position="344"/>
        <end position="374"/>
    </location>
</feature>
<evidence type="ECO:0000256" key="9">
    <source>
        <dbReference type="SAM" id="Phobius"/>
    </source>
</evidence>
<dbReference type="InterPro" id="IPR034746">
    <property type="entry name" value="POTRA"/>
</dbReference>
<feature type="transmembrane region" description="Helical" evidence="9">
    <location>
        <begin position="38"/>
        <end position="57"/>
    </location>
</feature>
<dbReference type="InterPro" id="IPR050487">
    <property type="entry name" value="FtsQ_DivIB"/>
</dbReference>
<gene>
    <name evidence="11" type="ORF">FYJ51_12315</name>
</gene>
<name>A0A7X2NV17_9FIRM</name>
<keyword evidence="2" id="KW-1003">Cell membrane</keyword>
<keyword evidence="3" id="KW-0132">Cell division</keyword>
<comment type="caution">
    <text evidence="11">The sequence shown here is derived from an EMBL/GenBank/DDBJ whole genome shotgun (WGS) entry which is preliminary data.</text>
</comment>
<dbReference type="EMBL" id="VUMN01000043">
    <property type="protein sequence ID" value="MSS59678.1"/>
    <property type="molecule type" value="Genomic_DNA"/>
</dbReference>
<sequence>MVDPKKNTMQPDETSVDSLFQERAVNRDNEEFAKAKPILFRAALVLALFLLGLLYFLNPVSRVEVIAVRGADFLSRDYVSTLSGVTEKSIYYFVIPKQVESRLLSDPVIETASVKLETNNLVSITITEKEPIGYRYNEDKPMLVFSDGSTCELKSEYMSILSRVPYISGFTEEQQNHLLTQAFQKLDRSTIESMAEVNQYDLGYTDEAIEVLMRTGGYFFADYYSLSTLNSYEEIYQNMKDQSRCLYAYEADSDGNQVAVERACPWNETVTEREYWTDSDGNYIYDKWGDKAVKHYYQSSDGYYLDASGNKIVIPIDENGNDVEDPDFLDHYLAGYYDSGTLVIPDENSTSSEESTDSSGTSSDSADSSGDTNG</sequence>